<name>A0A9R1LXD2_WHEAT</name>
<feature type="compositionally biased region" description="Basic residues" evidence="1">
    <location>
        <begin position="1"/>
        <end position="20"/>
    </location>
</feature>
<feature type="compositionally biased region" description="Basic and acidic residues" evidence="1">
    <location>
        <begin position="632"/>
        <end position="641"/>
    </location>
</feature>
<feature type="region of interest" description="Disordered" evidence="1">
    <location>
        <begin position="521"/>
        <end position="588"/>
    </location>
</feature>
<feature type="compositionally biased region" description="Basic residues" evidence="1">
    <location>
        <begin position="343"/>
        <end position="352"/>
    </location>
</feature>
<dbReference type="Proteomes" id="UP000815260">
    <property type="component" value="Chromosome 7A"/>
</dbReference>
<feature type="compositionally biased region" description="Basic and acidic residues" evidence="1">
    <location>
        <begin position="54"/>
        <end position="80"/>
    </location>
</feature>
<gene>
    <name evidence="2" type="ORF">CFC21_098711</name>
</gene>
<comment type="caution">
    <text evidence="2">The sequence shown here is derived from an EMBL/GenBank/DDBJ whole genome shotgun (WGS) entry which is preliminary data.</text>
</comment>
<reference evidence="2" key="1">
    <citation type="journal article" date="2017" name="Gigascience">
        <title>The first near-complete assembly of the hexaploid bread wheat genome, Triticum aestivum.</title>
        <authorList>
            <person name="Zimin A.V."/>
            <person name="Puiu D."/>
            <person name="Hall R."/>
            <person name="Kingan S."/>
            <person name="Clavijo B.J."/>
            <person name="Salzberg S.L."/>
        </authorList>
    </citation>
    <scope>NUCLEOTIDE SEQUENCE</scope>
    <source>
        <tissue evidence="2">Leaf</tissue>
    </source>
</reference>
<feature type="region of interest" description="Disordered" evidence="1">
    <location>
        <begin position="1"/>
        <end position="81"/>
    </location>
</feature>
<feature type="compositionally biased region" description="Gly residues" evidence="1">
    <location>
        <begin position="618"/>
        <end position="631"/>
    </location>
</feature>
<reference evidence="2" key="2">
    <citation type="submission" date="2020-03" db="EMBL/GenBank/DDBJ databases">
        <title>The second near-complete assembly of the hexaploid bread wheat (Triticum aestivum) genome.</title>
        <authorList>
            <person name="Zimin A.V."/>
            <person name="Puiu D."/>
            <person name="Shumante A."/>
            <person name="Alonge M."/>
            <person name="Salzberg S.L."/>
        </authorList>
    </citation>
    <scope>NUCLEOTIDE SEQUENCE</scope>
    <source>
        <tissue evidence="2">Leaf</tissue>
    </source>
</reference>
<protein>
    <submittedName>
        <fullName evidence="2">Uncharacterized protein</fullName>
    </submittedName>
</protein>
<evidence type="ECO:0000313" key="2">
    <source>
        <dbReference type="EMBL" id="KAF7096814.1"/>
    </source>
</evidence>
<evidence type="ECO:0000256" key="1">
    <source>
        <dbReference type="SAM" id="MobiDB-lite"/>
    </source>
</evidence>
<feature type="compositionally biased region" description="Basic residues" evidence="1">
    <location>
        <begin position="183"/>
        <end position="223"/>
    </location>
</feature>
<proteinExistence type="predicted"/>
<feature type="region of interest" description="Disordered" evidence="1">
    <location>
        <begin position="138"/>
        <end position="223"/>
    </location>
</feature>
<sequence>ALRRRGRAPPRPDRRGRRCGQCRGDVRPQGRGHQRAAPHPHVRVHPLPAQHPGDVARPHPEGQGRRPRRGPDLRLLERPRAGARAVPLRRPLRPRPLRQARRAGGALRPPPHRPLRLRRVELRWIPCVAQVRARHQLPDGQRPLQGGDAEVRGEDRVDDEVGGAVRVAGRAHHPRAGGERVRAHGVGHGRRRQALRQLGRQHGRRHRRRRALGHVQAGRRPRPRHKHLQWLLLRLLQPQLQRQAHHVDRGLDWVVHGVRWPGAAPAGGGHGVRRGEVRSEGRLLRQLLHVPWGHKLRPDRRWPVHRDELRLRRAHRRIRSDQAAEMGPPEGPAQGHQAGRAGARLRRSHRAAHRELREGVRVQVERRSLRGVPVQLPHERRREGRVQRPAVRPAGLVHQHPAGLQDRRLQHRHGEGAVGAGEDEPGGGLGVAVVQRGHQRAGLERLHQGRPGGAAQHDLGQVRLPVVHHLRQHRLERAVPQVGAVAAAHHQLRRPLGAGVRQRPVLRRCLWRLQQPEADVQQAREDVAGQQQDLHPQLRHGPPQPRDPLRGLERGRPRPGDAVRAQPGEEGPQQPEMDVPDRPQGRVARRQLRQRQLLRRVGQRHRRAAAHMAQGLLRGAGGQRSGGAGHGQHGEGTDLGEREQRRPVLVVQGLRQLRRLQLRRHLQRGQVPDQLRRHLPAVVPRAAVRGSSPAATCSSCSRSSAATCPGVTLMTRTT</sequence>
<feature type="compositionally biased region" description="Basic residues" evidence="1">
    <location>
        <begin position="30"/>
        <end position="44"/>
    </location>
</feature>
<feature type="region of interest" description="Disordered" evidence="1">
    <location>
        <begin position="618"/>
        <end position="641"/>
    </location>
</feature>
<feature type="compositionally biased region" description="Basic and acidic residues" evidence="1">
    <location>
        <begin position="547"/>
        <end position="561"/>
    </location>
</feature>
<feature type="compositionally biased region" description="Low complexity" evidence="1">
    <location>
        <begin position="333"/>
        <end position="342"/>
    </location>
</feature>
<accession>A0A9R1LXD2</accession>
<feature type="non-terminal residue" evidence="2">
    <location>
        <position position="1"/>
    </location>
</feature>
<dbReference type="AlphaFoldDB" id="A0A9R1LXD2"/>
<dbReference type="EMBL" id="CM022229">
    <property type="protein sequence ID" value="KAF7096814.1"/>
    <property type="molecule type" value="Genomic_DNA"/>
</dbReference>
<feature type="region of interest" description="Disordered" evidence="1">
    <location>
        <begin position="317"/>
        <end position="354"/>
    </location>
</feature>
<organism evidence="2">
    <name type="scientific">Triticum aestivum</name>
    <name type="common">Wheat</name>
    <dbReference type="NCBI Taxonomy" id="4565"/>
    <lineage>
        <taxon>Eukaryota</taxon>
        <taxon>Viridiplantae</taxon>
        <taxon>Streptophyta</taxon>
        <taxon>Embryophyta</taxon>
        <taxon>Tracheophyta</taxon>
        <taxon>Spermatophyta</taxon>
        <taxon>Magnoliopsida</taxon>
        <taxon>Liliopsida</taxon>
        <taxon>Poales</taxon>
        <taxon>Poaceae</taxon>
        <taxon>BOP clade</taxon>
        <taxon>Pooideae</taxon>
        <taxon>Triticodae</taxon>
        <taxon>Triticeae</taxon>
        <taxon>Triticinae</taxon>
        <taxon>Triticum</taxon>
    </lineage>
</organism>